<reference evidence="3 4" key="1">
    <citation type="submission" date="2020-08" db="EMBL/GenBank/DDBJ databases">
        <title>Cohnella phylogeny.</title>
        <authorList>
            <person name="Dunlap C."/>
        </authorList>
    </citation>
    <scope>NUCLEOTIDE SEQUENCE [LARGE SCALE GENOMIC DNA]</scope>
    <source>
        <strain evidence="3 4">DSM 25239</strain>
    </source>
</reference>
<evidence type="ECO:0000259" key="2">
    <source>
        <dbReference type="Pfam" id="PF12697"/>
    </source>
</evidence>
<feature type="compositionally biased region" description="Basic and acidic residues" evidence="1">
    <location>
        <begin position="9"/>
        <end position="19"/>
    </location>
</feature>
<dbReference type="EMBL" id="JACJVR010000144">
    <property type="protein sequence ID" value="MBB6695846.1"/>
    <property type="molecule type" value="Genomic_DNA"/>
</dbReference>
<gene>
    <name evidence="3" type="ORF">H7B90_31080</name>
</gene>
<keyword evidence="3" id="KW-0378">Hydrolase</keyword>
<sequence length="268" mass="29074">MANLTTSETGERRKPDRSSHGQGGEKLGALFIYGAGMRSRIWEKTIEGFGHPVLLADYPLRDEASDSGTAARSLTLRDYTDYIRRQAEKWEVERFVIVAHSLGGLPALELAAALPERVAGIVAVGASIPKPGGSFASTLPLPQRWLLPALLRAAGTKPPEAAIRAGLCSGLAPELADEAVRGFVPEAVRVYTDRVTASAPGDGVPKLYVKLTQDKEMSPARQERMIANLRPSRVETLDTGHLPMLGDPEGLRRILRIFMEEALEACRL</sequence>
<feature type="domain" description="AB hydrolase-1" evidence="2">
    <location>
        <begin position="34"/>
        <end position="251"/>
    </location>
</feature>
<dbReference type="SUPFAM" id="SSF53474">
    <property type="entry name" value="alpha/beta-Hydrolases"/>
    <property type="match status" value="1"/>
</dbReference>
<dbReference type="Gene3D" id="3.40.50.1820">
    <property type="entry name" value="alpha/beta hydrolase"/>
    <property type="match status" value="1"/>
</dbReference>
<name>A0A841U5E7_9BACL</name>
<dbReference type="InterPro" id="IPR052897">
    <property type="entry name" value="Sec-Metab_Biosynth_Hydrolase"/>
</dbReference>
<dbReference type="Proteomes" id="UP000553776">
    <property type="component" value="Unassembled WGS sequence"/>
</dbReference>
<dbReference type="InterPro" id="IPR029058">
    <property type="entry name" value="AB_hydrolase_fold"/>
</dbReference>
<dbReference type="Pfam" id="PF12697">
    <property type="entry name" value="Abhydrolase_6"/>
    <property type="match status" value="1"/>
</dbReference>
<feature type="region of interest" description="Disordered" evidence="1">
    <location>
        <begin position="1"/>
        <end position="23"/>
    </location>
</feature>
<evidence type="ECO:0000256" key="1">
    <source>
        <dbReference type="SAM" id="MobiDB-lite"/>
    </source>
</evidence>
<protein>
    <submittedName>
        <fullName evidence="3">Alpha/beta hydrolase</fullName>
    </submittedName>
</protein>
<evidence type="ECO:0000313" key="4">
    <source>
        <dbReference type="Proteomes" id="UP000553776"/>
    </source>
</evidence>
<dbReference type="PANTHER" id="PTHR37017">
    <property type="entry name" value="AB HYDROLASE-1 DOMAIN-CONTAINING PROTEIN-RELATED"/>
    <property type="match status" value="1"/>
</dbReference>
<accession>A0A841U5E7</accession>
<dbReference type="PANTHER" id="PTHR37017:SF11">
    <property type="entry name" value="ESTERASE_LIPASE_THIOESTERASE DOMAIN-CONTAINING PROTEIN"/>
    <property type="match status" value="1"/>
</dbReference>
<keyword evidence="4" id="KW-1185">Reference proteome</keyword>
<dbReference type="GO" id="GO:0016787">
    <property type="term" value="F:hydrolase activity"/>
    <property type="evidence" value="ECO:0007669"/>
    <property type="project" value="UniProtKB-KW"/>
</dbReference>
<proteinExistence type="predicted"/>
<dbReference type="AlphaFoldDB" id="A0A841U5E7"/>
<comment type="caution">
    <text evidence="3">The sequence shown here is derived from an EMBL/GenBank/DDBJ whole genome shotgun (WGS) entry which is preliminary data.</text>
</comment>
<organism evidence="3 4">
    <name type="scientific">Cohnella xylanilytica</name>
    <dbReference type="NCBI Taxonomy" id="557555"/>
    <lineage>
        <taxon>Bacteria</taxon>
        <taxon>Bacillati</taxon>
        <taxon>Bacillota</taxon>
        <taxon>Bacilli</taxon>
        <taxon>Bacillales</taxon>
        <taxon>Paenibacillaceae</taxon>
        <taxon>Cohnella</taxon>
    </lineage>
</organism>
<evidence type="ECO:0000313" key="3">
    <source>
        <dbReference type="EMBL" id="MBB6695846.1"/>
    </source>
</evidence>
<dbReference type="InterPro" id="IPR000073">
    <property type="entry name" value="AB_hydrolase_1"/>
</dbReference>